<dbReference type="GO" id="GO:0016301">
    <property type="term" value="F:kinase activity"/>
    <property type="evidence" value="ECO:0007669"/>
    <property type="project" value="UniProtKB-KW"/>
</dbReference>
<sequence length="325" mass="34272">MTASQAGSVPHGATAVRPQWADLPEPLRDRIAERLGGGVVATASQGSGFTPGFASRLVHGGSGGTERAFVKAVSADRSPAIADSYRAEARIAARIPSSAPVPALRWTLEEFDWVVLCFDDVPGRPPARPWKPEELTDVLTALTSLAEVMTPAPQGLVVPQARDWLAQDFGYWGRLARASGADGSPVDPQIAELAGLEAAAPEALAGDSVVHCDLRDDNVIVGDDGRVWFCDWNWPSRGPAWLDLVTVLISACGDGYDASALLSAHPLGEDVDGDAVDAVLAGLAGYFADSSLQPAVSGSPYLRAHQAWYAQATLSWLALRRGWVG</sequence>
<proteinExistence type="predicted"/>
<dbReference type="EMBL" id="JACBZH010000001">
    <property type="protein sequence ID" value="NYH90997.1"/>
    <property type="molecule type" value="Genomic_DNA"/>
</dbReference>
<reference evidence="3 4" key="1">
    <citation type="submission" date="2020-07" db="EMBL/GenBank/DDBJ databases">
        <title>Sequencing the genomes of 1000 actinobacteria strains.</title>
        <authorList>
            <person name="Klenk H.-P."/>
        </authorList>
    </citation>
    <scope>NUCLEOTIDE SEQUENCE [LARGE SCALE GENOMIC DNA]</scope>
    <source>
        <strain evidence="3 4">DSM 18448</strain>
    </source>
</reference>
<dbReference type="SUPFAM" id="SSF56112">
    <property type="entry name" value="Protein kinase-like (PK-like)"/>
    <property type="match status" value="1"/>
</dbReference>
<dbReference type="InterPro" id="IPR011009">
    <property type="entry name" value="Kinase-like_dom_sf"/>
</dbReference>
<keyword evidence="4" id="KW-1185">Reference proteome</keyword>
<evidence type="ECO:0000313" key="3">
    <source>
        <dbReference type="EMBL" id="NYH90997.1"/>
    </source>
</evidence>
<evidence type="ECO:0000313" key="4">
    <source>
        <dbReference type="Proteomes" id="UP000579605"/>
    </source>
</evidence>
<keyword evidence="3" id="KW-0418">Kinase</keyword>
<dbReference type="Proteomes" id="UP000579605">
    <property type="component" value="Unassembled WGS sequence"/>
</dbReference>
<evidence type="ECO:0000256" key="1">
    <source>
        <dbReference type="SAM" id="MobiDB-lite"/>
    </source>
</evidence>
<feature type="region of interest" description="Disordered" evidence="1">
    <location>
        <begin position="1"/>
        <end position="22"/>
    </location>
</feature>
<name>A0A852ZCX8_9ACTN</name>
<organism evidence="3 4">
    <name type="scientific">Actinopolymorpha rutila</name>
    <dbReference type="NCBI Taxonomy" id="446787"/>
    <lineage>
        <taxon>Bacteria</taxon>
        <taxon>Bacillati</taxon>
        <taxon>Actinomycetota</taxon>
        <taxon>Actinomycetes</taxon>
        <taxon>Propionibacteriales</taxon>
        <taxon>Actinopolymorphaceae</taxon>
        <taxon>Actinopolymorpha</taxon>
    </lineage>
</organism>
<dbReference type="RefSeq" id="WP_179788657.1">
    <property type="nucleotide sequence ID" value="NZ_BAAARR010000020.1"/>
</dbReference>
<dbReference type="InterPro" id="IPR002575">
    <property type="entry name" value="Aminoglycoside_PTrfase"/>
</dbReference>
<evidence type="ECO:0000259" key="2">
    <source>
        <dbReference type="Pfam" id="PF01636"/>
    </source>
</evidence>
<dbReference type="AlphaFoldDB" id="A0A852ZCX8"/>
<gene>
    <name evidence="3" type="ORF">F4554_003635</name>
</gene>
<accession>A0A852ZCX8</accession>
<protein>
    <submittedName>
        <fullName evidence="3">Aminoglycoside phosphotransferase (APT) family kinase protein</fullName>
    </submittedName>
</protein>
<dbReference type="Pfam" id="PF01636">
    <property type="entry name" value="APH"/>
    <property type="match status" value="1"/>
</dbReference>
<feature type="domain" description="Aminoglycoside phosphotransferase" evidence="2">
    <location>
        <begin position="63"/>
        <end position="252"/>
    </location>
</feature>
<keyword evidence="3" id="KW-0808">Transferase</keyword>
<comment type="caution">
    <text evidence="3">The sequence shown here is derived from an EMBL/GenBank/DDBJ whole genome shotgun (WGS) entry which is preliminary data.</text>
</comment>
<dbReference type="Gene3D" id="3.90.1200.10">
    <property type="match status" value="1"/>
</dbReference>